<dbReference type="EMBL" id="KQ964246">
    <property type="protein sequence ID" value="KXJ95076.1"/>
    <property type="molecule type" value="Genomic_DNA"/>
</dbReference>
<evidence type="ECO:0000313" key="3">
    <source>
        <dbReference type="Proteomes" id="UP000070501"/>
    </source>
</evidence>
<evidence type="ECO:0000256" key="1">
    <source>
        <dbReference type="SAM" id="MobiDB-lite"/>
    </source>
</evidence>
<reference evidence="3" key="1">
    <citation type="submission" date="2016-02" db="EMBL/GenBank/DDBJ databases">
        <title>Draft genome sequence of Microdochium bolleyi, a fungal endophyte of beachgrass.</title>
        <authorList>
            <consortium name="DOE Joint Genome Institute"/>
            <person name="David A.S."/>
            <person name="May G."/>
            <person name="Haridas S."/>
            <person name="Lim J."/>
            <person name="Wang M."/>
            <person name="Labutti K."/>
            <person name="Lipzen A."/>
            <person name="Barry K."/>
            <person name="Grigoriev I.V."/>
        </authorList>
    </citation>
    <scope>NUCLEOTIDE SEQUENCE [LARGE SCALE GENOMIC DNA]</scope>
    <source>
        <strain evidence="3">J235TASD1</strain>
    </source>
</reference>
<dbReference type="Proteomes" id="UP000070501">
    <property type="component" value="Unassembled WGS sequence"/>
</dbReference>
<feature type="compositionally biased region" description="Polar residues" evidence="1">
    <location>
        <begin position="35"/>
        <end position="46"/>
    </location>
</feature>
<feature type="compositionally biased region" description="Basic and acidic residues" evidence="1">
    <location>
        <begin position="199"/>
        <end position="213"/>
    </location>
</feature>
<proteinExistence type="predicted"/>
<gene>
    <name evidence="2" type="ORF">Micbo1qcDRAFT_24127</name>
</gene>
<feature type="region of interest" description="Disordered" evidence="1">
    <location>
        <begin position="1"/>
        <end position="52"/>
    </location>
</feature>
<name>A0A136JD53_9PEZI</name>
<accession>A0A136JD53</accession>
<feature type="compositionally biased region" description="Basic residues" evidence="1">
    <location>
        <begin position="214"/>
        <end position="225"/>
    </location>
</feature>
<keyword evidence="3" id="KW-1185">Reference proteome</keyword>
<feature type="region of interest" description="Disordered" evidence="1">
    <location>
        <begin position="157"/>
        <end position="244"/>
    </location>
</feature>
<feature type="compositionally biased region" description="Basic and acidic residues" evidence="1">
    <location>
        <begin position="7"/>
        <end position="17"/>
    </location>
</feature>
<dbReference type="InParanoid" id="A0A136JD53"/>
<sequence length="287" mass="30653">MLQLRTLHKDVGRETHAGTELPRVCPDEQHGPDPVTSSQTASTHPPCSSAPWRSPPSLPFIHLQAQLDKAHLGVPPLVDCALEQVRLGAPHRGHDRDGGLGRNVRLRGSRPHSALGLGRGGGGRRGCGRGRGEERLLSAIDYGILAGALGRCGSRAGATDGGGTAAENGQPGRHGRVAPRDTASGGAVVGLHHRGRGRRHDDGGRRRCHGGDARRRRGDRHHRWDRARGGGRLPPGYRHKGRRDGRCGCRTPYAVVVATVLVEMVVIGIGPGEVVGHGDRRRRDCEQ</sequence>
<dbReference type="AlphaFoldDB" id="A0A136JD53"/>
<protein>
    <submittedName>
        <fullName evidence="2">Uncharacterized protein</fullName>
    </submittedName>
</protein>
<organism evidence="2 3">
    <name type="scientific">Microdochium bolleyi</name>
    <dbReference type="NCBI Taxonomy" id="196109"/>
    <lineage>
        <taxon>Eukaryota</taxon>
        <taxon>Fungi</taxon>
        <taxon>Dikarya</taxon>
        <taxon>Ascomycota</taxon>
        <taxon>Pezizomycotina</taxon>
        <taxon>Sordariomycetes</taxon>
        <taxon>Xylariomycetidae</taxon>
        <taxon>Xylariales</taxon>
        <taxon>Microdochiaceae</taxon>
        <taxon>Microdochium</taxon>
    </lineage>
</organism>
<feature type="region of interest" description="Disordered" evidence="1">
    <location>
        <begin position="92"/>
        <end position="130"/>
    </location>
</feature>
<evidence type="ECO:0000313" key="2">
    <source>
        <dbReference type="EMBL" id="KXJ95076.1"/>
    </source>
</evidence>